<evidence type="ECO:0000313" key="3">
    <source>
        <dbReference type="Proteomes" id="UP000054742"/>
    </source>
</evidence>
<feature type="region of interest" description="Disordered" evidence="1">
    <location>
        <begin position="1"/>
        <end position="29"/>
    </location>
</feature>
<organism evidence="2 3">
    <name type="scientific">Legionella brunensis</name>
    <dbReference type="NCBI Taxonomy" id="29422"/>
    <lineage>
        <taxon>Bacteria</taxon>
        <taxon>Pseudomonadati</taxon>
        <taxon>Pseudomonadota</taxon>
        <taxon>Gammaproteobacteria</taxon>
        <taxon>Legionellales</taxon>
        <taxon>Legionellaceae</taxon>
        <taxon>Legionella</taxon>
    </lineage>
</organism>
<dbReference type="RefSeq" id="WP_058440137.1">
    <property type="nucleotide sequence ID" value="NZ_CAAAHU010000017.1"/>
</dbReference>
<feature type="compositionally biased region" description="Polar residues" evidence="1">
    <location>
        <begin position="1"/>
        <end position="11"/>
    </location>
</feature>
<protein>
    <submittedName>
        <fullName evidence="2">Uncharacterized protein</fullName>
    </submittedName>
</protein>
<dbReference type="EMBL" id="LNXV01000001">
    <property type="protein sequence ID" value="KTC87194.1"/>
    <property type="molecule type" value="Genomic_DNA"/>
</dbReference>
<dbReference type="Pfam" id="PF07065">
    <property type="entry name" value="D123"/>
    <property type="match status" value="1"/>
</dbReference>
<proteinExistence type="predicted"/>
<gene>
    <name evidence="2" type="ORF">Lbru_0012</name>
</gene>
<dbReference type="Proteomes" id="UP000054742">
    <property type="component" value="Unassembled WGS sequence"/>
</dbReference>
<accession>A0A0W0SUZ3</accession>
<evidence type="ECO:0000313" key="2">
    <source>
        <dbReference type="EMBL" id="KTC87194.1"/>
    </source>
</evidence>
<dbReference type="AlphaFoldDB" id="A0A0W0SUZ3"/>
<dbReference type="PATRIC" id="fig|29422.6.peg.12"/>
<evidence type="ECO:0000256" key="1">
    <source>
        <dbReference type="SAM" id="MobiDB-lite"/>
    </source>
</evidence>
<feature type="compositionally biased region" description="Basic and acidic residues" evidence="1">
    <location>
        <begin position="12"/>
        <end position="21"/>
    </location>
</feature>
<name>A0A0W0SUZ3_9GAMM</name>
<reference evidence="2 3" key="1">
    <citation type="submission" date="2015-11" db="EMBL/GenBank/DDBJ databases">
        <title>Genomic analysis of 38 Legionella species identifies large and diverse effector repertoires.</title>
        <authorList>
            <person name="Burstein D."/>
            <person name="Amaro F."/>
            <person name="Zusman T."/>
            <person name="Lifshitz Z."/>
            <person name="Cohen O."/>
            <person name="Gilbert J.A."/>
            <person name="Pupko T."/>
            <person name="Shuman H.A."/>
            <person name="Segal G."/>
        </authorList>
    </citation>
    <scope>NUCLEOTIDE SEQUENCE [LARGE SCALE GENOMIC DNA]</scope>
    <source>
        <strain evidence="2 3">ATCC 43878</strain>
    </source>
</reference>
<dbReference type="InterPro" id="IPR009772">
    <property type="entry name" value="CDC123"/>
</dbReference>
<sequence>MQSTNEISSDLQELKDKKESGAETINSSGDMSNDDGFYLVEENNIYSEAIDFESYPWLEPSHPLYFPAIQASASQRTRWEAVDKFSVENWYPHLQKHTFKSHFLTLKFDDILYLMEKASSDYDSSKLEKTLDTILEEFNNKEAFMRLSTRSPKDSKYLFEEASSIMSKDLFYWSENDNKHQQLVSFVASMLKAMKIKEGRKIIESIRQSPRVFGDLIALVSTAEPSECTTKIILREWQDIRPDHEFRVFVSRRNRKESIVTAISPYFHFLYYDKTPADGFNFSEESCKNALVAKLENYVLKSVDPDVAKFLNFSSEQDEDNSSDCIREYIVDLALVPASQYHGEITDENKLMIGKNTYVIVVIELNPFAPSATGSALFNWKNDLMTLWGKAECEYPVFRHRTTPREDLHTVTLLPTNYESVIKSALSKRLANAPPEMGLISQRDQFFTPLKTMSETIVHSNTKDEKPNSNWTLSN</sequence>
<comment type="caution">
    <text evidence="2">The sequence shown here is derived from an EMBL/GenBank/DDBJ whole genome shotgun (WGS) entry which is preliminary data.</text>
</comment>
<keyword evidence="3" id="KW-1185">Reference proteome</keyword>